<keyword evidence="2" id="KW-1133">Transmembrane helix</keyword>
<evidence type="ECO:0000256" key="1">
    <source>
        <dbReference type="SAM" id="MobiDB-lite"/>
    </source>
</evidence>
<dbReference type="OrthoDB" id="2538110at2759"/>
<keyword evidence="2" id="KW-0472">Membrane</keyword>
<accession>A0A0C9X014</accession>
<feature type="compositionally biased region" description="Basic residues" evidence="1">
    <location>
        <begin position="135"/>
        <end position="151"/>
    </location>
</feature>
<evidence type="ECO:0000313" key="3">
    <source>
        <dbReference type="EMBL" id="KIJ94598.1"/>
    </source>
</evidence>
<sequence>MNVRHRVNKLRSYNESGEEPFLKNDGRDEEPQPTVVDESDPEDADTSNVSPASSRWRRLAIIFLCALVVLFAFLMRINSNKRPETLYASRYSREFKFRPAASPIITETLKDGRMRLRGATPSPKTLEGKPTPTTKARKKKTGTRKPKRKTK</sequence>
<dbReference type="STRING" id="1095629.A0A0C9X014"/>
<protein>
    <submittedName>
        <fullName evidence="3">Uncharacterized protein</fullName>
    </submittedName>
</protein>
<feature type="region of interest" description="Disordered" evidence="1">
    <location>
        <begin position="110"/>
        <end position="151"/>
    </location>
</feature>
<keyword evidence="4" id="KW-1185">Reference proteome</keyword>
<keyword evidence="2" id="KW-0812">Transmembrane</keyword>
<dbReference type="EMBL" id="KN838786">
    <property type="protein sequence ID" value="KIJ94598.1"/>
    <property type="molecule type" value="Genomic_DNA"/>
</dbReference>
<evidence type="ECO:0000313" key="4">
    <source>
        <dbReference type="Proteomes" id="UP000054477"/>
    </source>
</evidence>
<feature type="transmembrane region" description="Helical" evidence="2">
    <location>
        <begin position="56"/>
        <end position="75"/>
    </location>
</feature>
<name>A0A0C9X014_9AGAR</name>
<feature type="compositionally biased region" description="Basic and acidic residues" evidence="1">
    <location>
        <begin position="20"/>
        <end position="30"/>
    </location>
</feature>
<reference evidence="3 4" key="1">
    <citation type="submission" date="2014-04" db="EMBL/GenBank/DDBJ databases">
        <authorList>
            <consortium name="DOE Joint Genome Institute"/>
            <person name="Kuo A."/>
            <person name="Kohler A."/>
            <person name="Nagy L.G."/>
            <person name="Floudas D."/>
            <person name="Copeland A."/>
            <person name="Barry K.W."/>
            <person name="Cichocki N."/>
            <person name="Veneault-Fourrey C."/>
            <person name="LaButti K."/>
            <person name="Lindquist E.A."/>
            <person name="Lipzen A."/>
            <person name="Lundell T."/>
            <person name="Morin E."/>
            <person name="Murat C."/>
            <person name="Sun H."/>
            <person name="Tunlid A."/>
            <person name="Henrissat B."/>
            <person name="Grigoriev I.V."/>
            <person name="Hibbett D.S."/>
            <person name="Martin F."/>
            <person name="Nordberg H.P."/>
            <person name="Cantor M.N."/>
            <person name="Hua S.X."/>
        </authorList>
    </citation>
    <scope>NUCLEOTIDE SEQUENCE [LARGE SCALE GENOMIC DNA]</scope>
    <source>
        <strain evidence="3 4">LaAM-08-1</strain>
    </source>
</reference>
<dbReference type="AlphaFoldDB" id="A0A0C9X014"/>
<evidence type="ECO:0000256" key="2">
    <source>
        <dbReference type="SAM" id="Phobius"/>
    </source>
</evidence>
<gene>
    <name evidence="3" type="ORF">K443DRAFT_110190</name>
</gene>
<reference evidence="4" key="2">
    <citation type="submission" date="2015-01" db="EMBL/GenBank/DDBJ databases">
        <title>Evolutionary Origins and Diversification of the Mycorrhizal Mutualists.</title>
        <authorList>
            <consortium name="DOE Joint Genome Institute"/>
            <consortium name="Mycorrhizal Genomics Consortium"/>
            <person name="Kohler A."/>
            <person name="Kuo A."/>
            <person name="Nagy L.G."/>
            <person name="Floudas D."/>
            <person name="Copeland A."/>
            <person name="Barry K.W."/>
            <person name="Cichocki N."/>
            <person name="Veneault-Fourrey C."/>
            <person name="LaButti K."/>
            <person name="Lindquist E.A."/>
            <person name="Lipzen A."/>
            <person name="Lundell T."/>
            <person name="Morin E."/>
            <person name="Murat C."/>
            <person name="Riley R."/>
            <person name="Ohm R."/>
            <person name="Sun H."/>
            <person name="Tunlid A."/>
            <person name="Henrissat B."/>
            <person name="Grigoriev I.V."/>
            <person name="Hibbett D.S."/>
            <person name="Martin F."/>
        </authorList>
    </citation>
    <scope>NUCLEOTIDE SEQUENCE [LARGE SCALE GENOMIC DNA]</scope>
    <source>
        <strain evidence="4">LaAM-08-1</strain>
    </source>
</reference>
<dbReference type="Proteomes" id="UP000054477">
    <property type="component" value="Unassembled WGS sequence"/>
</dbReference>
<dbReference type="HOGENOM" id="CLU_1731757_0_0_1"/>
<feature type="region of interest" description="Disordered" evidence="1">
    <location>
        <begin position="1"/>
        <end position="53"/>
    </location>
</feature>
<proteinExistence type="predicted"/>
<organism evidence="3 4">
    <name type="scientific">Laccaria amethystina LaAM-08-1</name>
    <dbReference type="NCBI Taxonomy" id="1095629"/>
    <lineage>
        <taxon>Eukaryota</taxon>
        <taxon>Fungi</taxon>
        <taxon>Dikarya</taxon>
        <taxon>Basidiomycota</taxon>
        <taxon>Agaricomycotina</taxon>
        <taxon>Agaricomycetes</taxon>
        <taxon>Agaricomycetidae</taxon>
        <taxon>Agaricales</taxon>
        <taxon>Agaricineae</taxon>
        <taxon>Hydnangiaceae</taxon>
        <taxon>Laccaria</taxon>
    </lineage>
</organism>